<evidence type="ECO:0000256" key="2">
    <source>
        <dbReference type="SAM" id="MobiDB-lite"/>
    </source>
</evidence>
<name>A0ABR1M911_9PEZI</name>
<dbReference type="Proteomes" id="UP001365128">
    <property type="component" value="Unassembled WGS sequence"/>
</dbReference>
<comment type="caution">
    <text evidence="3">The sequence shown here is derived from an EMBL/GenBank/DDBJ whole genome shotgun (WGS) entry which is preliminary data.</text>
</comment>
<feature type="region of interest" description="Disordered" evidence="2">
    <location>
        <begin position="218"/>
        <end position="261"/>
    </location>
</feature>
<dbReference type="EMBL" id="JBBPDW010000020">
    <property type="protein sequence ID" value="KAK7543586.1"/>
    <property type="molecule type" value="Genomic_DNA"/>
</dbReference>
<keyword evidence="1" id="KW-0175">Coiled coil</keyword>
<organism evidence="3 4">
    <name type="scientific">Phyllosticta citricarpa</name>
    <dbReference type="NCBI Taxonomy" id="55181"/>
    <lineage>
        <taxon>Eukaryota</taxon>
        <taxon>Fungi</taxon>
        <taxon>Dikarya</taxon>
        <taxon>Ascomycota</taxon>
        <taxon>Pezizomycotina</taxon>
        <taxon>Dothideomycetes</taxon>
        <taxon>Dothideomycetes incertae sedis</taxon>
        <taxon>Botryosphaeriales</taxon>
        <taxon>Phyllostictaceae</taxon>
        <taxon>Phyllosticta</taxon>
    </lineage>
</organism>
<evidence type="ECO:0000313" key="3">
    <source>
        <dbReference type="EMBL" id="KAK7543586.1"/>
    </source>
</evidence>
<reference evidence="3 4" key="1">
    <citation type="submission" date="2024-04" db="EMBL/GenBank/DDBJ databases">
        <title>Phyllosticta paracitricarpa is synonymous to the EU quarantine fungus P. citricarpa based on phylogenomic analyses.</title>
        <authorList>
            <consortium name="Lawrence Berkeley National Laboratory"/>
            <person name="Van Ingen-Buijs V.A."/>
            <person name="Van Westerhoven A.C."/>
            <person name="Haridas S."/>
            <person name="Skiadas P."/>
            <person name="Martin F."/>
            <person name="Groenewald J.Z."/>
            <person name="Crous P.W."/>
            <person name="Seidl M.F."/>
        </authorList>
    </citation>
    <scope>NUCLEOTIDE SEQUENCE [LARGE SCALE GENOMIC DNA]</scope>
    <source>
        <strain evidence="3 4">CBS 122670</strain>
    </source>
</reference>
<feature type="coiled-coil region" evidence="1">
    <location>
        <begin position="161"/>
        <end position="206"/>
    </location>
</feature>
<sequence>MADIQQWMRKTMMQPTRSRTPSLVPPTPSDLPLRNAIDARSATSDSSAPMASGLWSARAGTGGGGPRKKISSYFSGNPINTVGRVSSMRSSPSSKAPTPEDAYAWDFDDDDLDTPGNGGGIGDGLALETALDAIYHTLCQDPFEGLPVGMNKTVLALVEWCRKAAVEKDQHEERIEMLTERLRETRKREQEEAAVYKAEIKRLELVIAKGHNGMSRLMASRQDSVLGRKGNKRRFDERHRLENKETSDGRHGRAKTDGDGK</sequence>
<evidence type="ECO:0000256" key="1">
    <source>
        <dbReference type="SAM" id="Coils"/>
    </source>
</evidence>
<keyword evidence="4" id="KW-1185">Reference proteome</keyword>
<proteinExistence type="predicted"/>
<protein>
    <submittedName>
        <fullName evidence="3">Uncharacterized protein</fullName>
    </submittedName>
</protein>
<feature type="compositionally biased region" description="Basic and acidic residues" evidence="2">
    <location>
        <begin position="233"/>
        <end position="261"/>
    </location>
</feature>
<accession>A0ABR1M911</accession>
<gene>
    <name evidence="3" type="ORF">IWX46DRAFT_154342</name>
</gene>
<evidence type="ECO:0000313" key="4">
    <source>
        <dbReference type="Proteomes" id="UP001365128"/>
    </source>
</evidence>
<feature type="region of interest" description="Disordered" evidence="2">
    <location>
        <begin position="1"/>
        <end position="75"/>
    </location>
</feature>